<dbReference type="Proteomes" id="UP000218113">
    <property type="component" value="Unassembled WGS sequence"/>
</dbReference>
<name>A0A2A4SWW0_9DELT</name>
<protein>
    <submittedName>
        <fullName evidence="5">ABC transporter ATP-binding protein</fullName>
    </submittedName>
</protein>
<dbReference type="Gene3D" id="3.40.50.300">
    <property type="entry name" value="P-loop containing nucleotide triphosphate hydrolases"/>
    <property type="match status" value="1"/>
</dbReference>
<evidence type="ECO:0000313" key="5">
    <source>
        <dbReference type="EMBL" id="PCI25876.1"/>
    </source>
</evidence>
<dbReference type="AlphaFoldDB" id="A0A2A4SWW0"/>
<organism evidence="5 6">
    <name type="scientific">SAR324 cluster bacterium</name>
    <dbReference type="NCBI Taxonomy" id="2024889"/>
    <lineage>
        <taxon>Bacteria</taxon>
        <taxon>Deltaproteobacteria</taxon>
        <taxon>SAR324 cluster</taxon>
    </lineage>
</organism>
<dbReference type="CDD" id="cd03230">
    <property type="entry name" value="ABC_DR_subfamily_A"/>
    <property type="match status" value="1"/>
</dbReference>
<dbReference type="EMBL" id="NVSR01000109">
    <property type="protein sequence ID" value="PCI25876.1"/>
    <property type="molecule type" value="Genomic_DNA"/>
</dbReference>
<dbReference type="SMART" id="SM00382">
    <property type="entry name" value="AAA"/>
    <property type="match status" value="1"/>
</dbReference>
<dbReference type="SUPFAM" id="SSF52540">
    <property type="entry name" value="P-loop containing nucleoside triphosphate hydrolases"/>
    <property type="match status" value="1"/>
</dbReference>
<dbReference type="InterPro" id="IPR003593">
    <property type="entry name" value="AAA+_ATPase"/>
</dbReference>
<keyword evidence="1" id="KW-0813">Transport</keyword>
<gene>
    <name evidence="5" type="ORF">COB67_10575</name>
</gene>
<evidence type="ECO:0000256" key="2">
    <source>
        <dbReference type="ARBA" id="ARBA00022741"/>
    </source>
</evidence>
<sequence>MVEIEKLAFRYGRKQLFSQLDLVIQAGGIYGLLGKNGAGKTTLLKLISGLIFPKEGSCQVMGFNPAERAPEFLQEVCFIPEEFDLPALSIQKYEALYAPFYPHFQKQEFAGYLEEFELTPDLNLSKLSYGQKKKFLISFALATLCRLVLMDEPTNGLDIPSKSKFRQILAGAATSDRSFVISTHQVRDLEQLIDPVLILDEGKILLQHSLYDISKVLNMRQQEERPQDEVLYYEKAMGGYFVLREEQKEQEHELEIDLEILFNAAIGNPQKFGEIFKRGIGHE</sequence>
<comment type="caution">
    <text evidence="5">The sequence shown here is derived from an EMBL/GenBank/DDBJ whole genome shotgun (WGS) entry which is preliminary data.</text>
</comment>
<evidence type="ECO:0000313" key="6">
    <source>
        <dbReference type="Proteomes" id="UP000218113"/>
    </source>
</evidence>
<dbReference type="PANTHER" id="PTHR42939">
    <property type="entry name" value="ABC TRANSPORTER ATP-BINDING PROTEIN ALBC-RELATED"/>
    <property type="match status" value="1"/>
</dbReference>
<proteinExistence type="predicted"/>
<dbReference type="InterPro" id="IPR051782">
    <property type="entry name" value="ABC_Transporter_VariousFunc"/>
</dbReference>
<dbReference type="GO" id="GO:0016887">
    <property type="term" value="F:ATP hydrolysis activity"/>
    <property type="evidence" value="ECO:0007669"/>
    <property type="project" value="InterPro"/>
</dbReference>
<keyword evidence="2" id="KW-0547">Nucleotide-binding</keyword>
<reference evidence="6" key="1">
    <citation type="submission" date="2017-08" db="EMBL/GenBank/DDBJ databases">
        <title>A dynamic microbial community with high functional redundancy inhabits the cold, oxic subseafloor aquifer.</title>
        <authorList>
            <person name="Tully B.J."/>
            <person name="Wheat C.G."/>
            <person name="Glazer B.T."/>
            <person name="Huber J.A."/>
        </authorList>
    </citation>
    <scope>NUCLEOTIDE SEQUENCE [LARGE SCALE GENOMIC DNA]</scope>
</reference>
<dbReference type="GO" id="GO:0005524">
    <property type="term" value="F:ATP binding"/>
    <property type="evidence" value="ECO:0007669"/>
    <property type="project" value="UniProtKB-KW"/>
</dbReference>
<keyword evidence="3 5" id="KW-0067">ATP-binding</keyword>
<dbReference type="Pfam" id="PF00005">
    <property type="entry name" value="ABC_tran"/>
    <property type="match status" value="1"/>
</dbReference>
<dbReference type="PROSITE" id="PS50893">
    <property type="entry name" value="ABC_TRANSPORTER_2"/>
    <property type="match status" value="1"/>
</dbReference>
<dbReference type="InterPro" id="IPR003439">
    <property type="entry name" value="ABC_transporter-like_ATP-bd"/>
</dbReference>
<accession>A0A2A4SWW0</accession>
<dbReference type="InterPro" id="IPR027417">
    <property type="entry name" value="P-loop_NTPase"/>
</dbReference>
<evidence type="ECO:0000259" key="4">
    <source>
        <dbReference type="PROSITE" id="PS50893"/>
    </source>
</evidence>
<feature type="domain" description="ABC transporter" evidence="4">
    <location>
        <begin position="2"/>
        <end position="226"/>
    </location>
</feature>
<evidence type="ECO:0000256" key="1">
    <source>
        <dbReference type="ARBA" id="ARBA00022448"/>
    </source>
</evidence>
<dbReference type="PANTHER" id="PTHR42939:SF1">
    <property type="entry name" value="ABC TRANSPORTER ATP-BINDING PROTEIN ALBC-RELATED"/>
    <property type="match status" value="1"/>
</dbReference>
<evidence type="ECO:0000256" key="3">
    <source>
        <dbReference type="ARBA" id="ARBA00022840"/>
    </source>
</evidence>